<sequence>MKTGFVTIALLATGQVATAQQVPTAGAQLQQIPPALVLPKTEPELTVQTPPAPVTDPDGARIQVSTLRVSGQTLFDEPTLIAASGFVPGREMNLAELRTAAANIAGYYKARGYFLAQAYLPSQDVKAGVVTIAVIEGRYGAIAIDDGPLHPGIAAAVLSGLDSGDVIANAPLERRLLLLSDIPGVVARGTLSPGAAVGTSDLSVELAPGRRIDGSIEADNAGNRYTGAYRGGGTINLNNATGRGDMLSLRVLASTSGLAYGRVSYQAPVGNLTLGAAFAYFRYDLGREFKRLDASGDAQIASLYASYPLIRSRRANLYAVGNLDAKWFDDRIDLVSTRSRKASQVATLGLNGNERDTFGGGGASNFSLGVSLGNLTLRSPLERAADALTARSDGRFAKLQGGFARIQSLAGPLSLYGTVRGQLAFDNLDTSEKMELGGAYGVRAYPEGEAYGDTGYIATGEVRLMVTDWARSFPGQVQLFGFVDAGQVDYAHRPWFAGANTATRSGFGGGVAWMTPGNFTLKGSYARKIGDTAATSAPDRDGRFWFQVSKLF</sequence>
<reference evidence="8" key="1">
    <citation type="journal article" date="2019" name="Int. J. Syst. Evol. Microbiol.">
        <title>The Global Catalogue of Microorganisms (GCM) 10K type strain sequencing project: providing services to taxonomists for standard genome sequencing and annotation.</title>
        <authorList>
            <consortium name="The Broad Institute Genomics Platform"/>
            <consortium name="The Broad Institute Genome Sequencing Center for Infectious Disease"/>
            <person name="Wu L."/>
            <person name="Ma J."/>
        </authorList>
    </citation>
    <scope>NUCLEOTIDE SEQUENCE [LARGE SCALE GENOMIC DNA]</scope>
    <source>
        <strain evidence="8">KCTC 42739</strain>
    </source>
</reference>
<keyword evidence="8" id="KW-1185">Reference proteome</keyword>
<dbReference type="Proteomes" id="UP001595713">
    <property type="component" value="Unassembled WGS sequence"/>
</dbReference>
<feature type="signal peptide" evidence="4">
    <location>
        <begin position="1"/>
        <end position="19"/>
    </location>
</feature>
<keyword evidence="2" id="KW-0812">Transmembrane</keyword>
<keyword evidence="1" id="KW-0472">Membrane</keyword>
<gene>
    <name evidence="7" type="ORF">ACFONA_09855</name>
</gene>
<dbReference type="InterPro" id="IPR051544">
    <property type="entry name" value="TPS_OM_transporter"/>
</dbReference>
<dbReference type="Pfam" id="PF08479">
    <property type="entry name" value="POTRA_2"/>
    <property type="match status" value="1"/>
</dbReference>
<evidence type="ECO:0000259" key="6">
    <source>
        <dbReference type="Pfam" id="PF08479"/>
    </source>
</evidence>
<dbReference type="PANTHER" id="PTHR34597:SF1">
    <property type="entry name" value="HEME_HEMOPEXIN TRANSPORTER PROTEIN HUXB"/>
    <property type="match status" value="1"/>
</dbReference>
<name>A0ABV7SYT0_9SPHN</name>
<dbReference type="InterPro" id="IPR013686">
    <property type="entry name" value="Polypept-transport_assoc_ShlB"/>
</dbReference>
<dbReference type="RefSeq" id="WP_261294963.1">
    <property type="nucleotide sequence ID" value="NZ_JANQBK010000012.1"/>
</dbReference>
<feature type="domain" description="Haemolysin activator HlyB C-terminal" evidence="5">
    <location>
        <begin position="198"/>
        <end position="490"/>
    </location>
</feature>
<evidence type="ECO:0000256" key="3">
    <source>
        <dbReference type="ARBA" id="ARBA00023237"/>
    </source>
</evidence>
<dbReference type="InterPro" id="IPR005565">
    <property type="entry name" value="Hemolysn_activator_HlyB_C"/>
</dbReference>
<dbReference type="Gene3D" id="3.10.20.310">
    <property type="entry name" value="membrane protein fhac"/>
    <property type="match status" value="1"/>
</dbReference>
<keyword evidence="1" id="KW-1134">Transmembrane beta strand</keyword>
<evidence type="ECO:0000256" key="4">
    <source>
        <dbReference type="SAM" id="SignalP"/>
    </source>
</evidence>
<feature type="chain" id="PRO_5047224442" evidence="4">
    <location>
        <begin position="20"/>
        <end position="552"/>
    </location>
</feature>
<dbReference type="Pfam" id="PF03865">
    <property type="entry name" value="ShlB"/>
    <property type="match status" value="1"/>
</dbReference>
<evidence type="ECO:0000256" key="1">
    <source>
        <dbReference type="ARBA" id="ARBA00022452"/>
    </source>
</evidence>
<keyword evidence="3" id="KW-0998">Cell outer membrane</keyword>
<evidence type="ECO:0000313" key="8">
    <source>
        <dbReference type="Proteomes" id="UP001595713"/>
    </source>
</evidence>
<comment type="caution">
    <text evidence="7">The sequence shown here is derived from an EMBL/GenBank/DDBJ whole genome shotgun (WGS) entry which is preliminary data.</text>
</comment>
<proteinExistence type="predicted"/>
<evidence type="ECO:0000259" key="5">
    <source>
        <dbReference type="Pfam" id="PF03865"/>
    </source>
</evidence>
<accession>A0ABV7SYT0</accession>
<evidence type="ECO:0000313" key="7">
    <source>
        <dbReference type="EMBL" id="MFC3580465.1"/>
    </source>
</evidence>
<dbReference type="PANTHER" id="PTHR34597">
    <property type="entry name" value="SLR1661 PROTEIN"/>
    <property type="match status" value="1"/>
</dbReference>
<feature type="domain" description="Polypeptide-transport-associated ShlB-type" evidence="6">
    <location>
        <begin position="64"/>
        <end position="137"/>
    </location>
</feature>
<evidence type="ECO:0000256" key="2">
    <source>
        <dbReference type="ARBA" id="ARBA00022692"/>
    </source>
</evidence>
<dbReference type="EMBL" id="JBHRXP010000004">
    <property type="protein sequence ID" value="MFC3580465.1"/>
    <property type="molecule type" value="Genomic_DNA"/>
</dbReference>
<dbReference type="Gene3D" id="2.40.160.50">
    <property type="entry name" value="membrane protein fhac: a member of the omp85/tpsb transporter family"/>
    <property type="match status" value="1"/>
</dbReference>
<protein>
    <submittedName>
        <fullName evidence="7">ShlB/FhaC/HecB family hemolysin secretion/activation protein</fullName>
    </submittedName>
</protein>
<keyword evidence="4" id="KW-0732">Signal</keyword>
<organism evidence="7 8">
    <name type="scientific">Sphingomonas hylomeconis</name>
    <dbReference type="NCBI Taxonomy" id="1395958"/>
    <lineage>
        <taxon>Bacteria</taxon>
        <taxon>Pseudomonadati</taxon>
        <taxon>Pseudomonadota</taxon>
        <taxon>Alphaproteobacteria</taxon>
        <taxon>Sphingomonadales</taxon>
        <taxon>Sphingomonadaceae</taxon>
        <taxon>Sphingomonas</taxon>
    </lineage>
</organism>